<feature type="region of interest" description="Disordered" evidence="1">
    <location>
        <begin position="17"/>
        <end position="55"/>
    </location>
</feature>
<reference evidence="3 4" key="1">
    <citation type="journal article" date="2008" name="Proc. Natl. Acad. Sci. U.S.A.">
        <title>Nitrogen fixation island and rhizosphere competence traits in the genome of root-associated Pseudomonas stutzeri A1501.</title>
        <authorList>
            <person name="Yan Y."/>
            <person name="Yang J."/>
            <person name="Dou Y."/>
            <person name="Chen M."/>
            <person name="Ping S."/>
            <person name="Peng J."/>
            <person name="Lu W."/>
            <person name="Zhang W."/>
            <person name="Yao Z."/>
            <person name="Li H."/>
            <person name="Liu W."/>
            <person name="He S."/>
            <person name="Geng L."/>
            <person name="Zhang X."/>
            <person name="Yang F."/>
            <person name="Yu H."/>
            <person name="Zhan Y."/>
            <person name="Li D."/>
            <person name="Lin Z."/>
            <person name="Wang Y."/>
            <person name="Elmerich C."/>
            <person name="Lin M."/>
            <person name="Jin Q."/>
        </authorList>
    </citation>
    <scope>NUCLEOTIDE SEQUENCE [LARGE SCALE GENOMIC DNA]</scope>
    <source>
        <strain evidence="3 4">A1501</strain>
    </source>
</reference>
<dbReference type="PANTHER" id="PTHR38834:SF3">
    <property type="entry name" value="SOLUTE-BINDING PROTEIN FAMILY 3_N-TERMINAL DOMAIN-CONTAINING PROTEIN"/>
    <property type="match status" value="1"/>
</dbReference>
<dbReference type="HOGENOM" id="CLU_064076_1_0_6"/>
<feature type="compositionally biased region" description="Basic and acidic residues" evidence="1">
    <location>
        <begin position="26"/>
        <end position="42"/>
    </location>
</feature>
<dbReference type="eggNOG" id="COG0834">
    <property type="taxonomic scope" value="Bacteria"/>
</dbReference>
<keyword evidence="4" id="KW-1185">Reference proteome</keyword>
<evidence type="ECO:0000259" key="2">
    <source>
        <dbReference type="SMART" id="SM00062"/>
    </source>
</evidence>
<organism evidence="3 4">
    <name type="scientific">Stutzerimonas stutzeri (strain A1501)</name>
    <name type="common">Pseudomonas stutzeri</name>
    <dbReference type="NCBI Taxonomy" id="379731"/>
    <lineage>
        <taxon>Bacteria</taxon>
        <taxon>Pseudomonadati</taxon>
        <taxon>Pseudomonadota</taxon>
        <taxon>Gammaproteobacteria</taxon>
        <taxon>Pseudomonadales</taxon>
        <taxon>Pseudomonadaceae</taxon>
        <taxon>Stutzerimonas</taxon>
    </lineage>
</organism>
<dbReference type="AlphaFoldDB" id="A4VGQ7"/>
<dbReference type="EMBL" id="CP000304">
    <property type="protein sequence ID" value="ABP78158.1"/>
    <property type="molecule type" value="Genomic_DNA"/>
</dbReference>
<evidence type="ECO:0000313" key="3">
    <source>
        <dbReference type="EMBL" id="ABP78158.1"/>
    </source>
</evidence>
<feature type="domain" description="Solute-binding protein family 3/N-terminal" evidence="2">
    <location>
        <begin position="85"/>
        <end position="306"/>
    </location>
</feature>
<dbReference type="Proteomes" id="UP000000233">
    <property type="component" value="Chromosome"/>
</dbReference>
<gene>
    <name evidence="3" type="ordered locus">PST_0451</name>
</gene>
<evidence type="ECO:0000256" key="1">
    <source>
        <dbReference type="SAM" id="MobiDB-lite"/>
    </source>
</evidence>
<protein>
    <recommendedName>
        <fullName evidence="2">Solute-binding protein family 3/N-terminal domain-containing protein</fullName>
    </recommendedName>
</protein>
<dbReference type="PANTHER" id="PTHR38834">
    <property type="entry name" value="PERIPLASMIC SUBSTRATE BINDING PROTEIN FAMILY 3"/>
    <property type="match status" value="1"/>
</dbReference>
<accession>A4VGQ7</accession>
<dbReference type="SUPFAM" id="SSF53850">
    <property type="entry name" value="Periplasmic binding protein-like II"/>
    <property type="match status" value="1"/>
</dbReference>
<evidence type="ECO:0000313" key="4">
    <source>
        <dbReference type="Proteomes" id="UP000000233"/>
    </source>
</evidence>
<dbReference type="SMART" id="SM00062">
    <property type="entry name" value="PBPb"/>
    <property type="match status" value="1"/>
</dbReference>
<name>A4VGQ7_STUS1</name>
<dbReference type="Gene3D" id="3.40.190.10">
    <property type="entry name" value="Periplasmic binding protein-like II"/>
    <property type="match status" value="2"/>
</dbReference>
<dbReference type="InterPro" id="IPR001638">
    <property type="entry name" value="Solute-binding_3/MltF_N"/>
</dbReference>
<proteinExistence type="predicted"/>
<sequence length="306" mass="33954">MTGCRDCRARACYRSTPHGRPSRSVADMRHTADSRPCHDAGRAHKNNVRSTRDFNMPTRNKTLRSAVLGALFALLPFASANAQDTVNLLTQNFPPFSMANDGKNFAKEEAISGIDAEVVAALFKRAGIPYTLTLRFPWSRLQQLAEKTPGFAVFSLSRTPEREPKYKWVGPLSEIQIVLLKRPDSPIQISSLEEARQYRIGSKDGSVGSQYLISRGIEVQSSLIDTPAKLKAGQFDLWATTNPSGEYEAKQAGVGPLAVALTLSRVDLYLAMNKETPDEVVEKLQRTLDQMKQEGLLQQAARRYVN</sequence>
<dbReference type="KEGG" id="psa:PST_0451"/>
<dbReference type="Pfam" id="PF00497">
    <property type="entry name" value="SBP_bac_3"/>
    <property type="match status" value="1"/>
</dbReference>